<dbReference type="AlphaFoldDB" id="A0AAE3GV50"/>
<proteinExistence type="predicted"/>
<dbReference type="InterPro" id="IPR045584">
    <property type="entry name" value="Pilin-like"/>
</dbReference>
<keyword evidence="1" id="KW-0812">Transmembrane</keyword>
<gene>
    <name evidence="2" type="primary">hpsC</name>
    <name evidence="2" type="ORF">NJ959_19085</name>
</gene>
<dbReference type="Proteomes" id="UP001204953">
    <property type="component" value="Unassembled WGS sequence"/>
</dbReference>
<evidence type="ECO:0000313" key="3">
    <source>
        <dbReference type="Proteomes" id="UP001204953"/>
    </source>
</evidence>
<dbReference type="RefSeq" id="WP_254013293.1">
    <property type="nucleotide sequence ID" value="NZ_JAMZMM010000212.1"/>
</dbReference>
<keyword evidence="3" id="KW-1185">Reference proteome</keyword>
<dbReference type="InterPro" id="IPR012902">
    <property type="entry name" value="N_methyl_site"/>
</dbReference>
<keyword evidence="1" id="KW-0472">Membrane</keyword>
<evidence type="ECO:0000313" key="2">
    <source>
        <dbReference type="EMBL" id="MCP2730536.1"/>
    </source>
</evidence>
<organism evidence="2 3">
    <name type="scientific">Limnofasciculus baicalensis BBK-W-15</name>
    <dbReference type="NCBI Taxonomy" id="2699891"/>
    <lineage>
        <taxon>Bacteria</taxon>
        <taxon>Bacillati</taxon>
        <taxon>Cyanobacteriota</taxon>
        <taxon>Cyanophyceae</taxon>
        <taxon>Coleofasciculales</taxon>
        <taxon>Coleofasciculaceae</taxon>
        <taxon>Limnofasciculus</taxon>
        <taxon>Limnofasciculus baicalensis</taxon>
    </lineage>
</organism>
<dbReference type="Pfam" id="PF07963">
    <property type="entry name" value="N_methyl"/>
    <property type="match status" value="1"/>
</dbReference>
<dbReference type="NCBIfam" id="TIGR02532">
    <property type="entry name" value="IV_pilin_GFxxxE"/>
    <property type="match status" value="1"/>
</dbReference>
<sequence length="349" mass="38150">MGSLKFRKSRLINHLKQSRKECLTGGFTLIELLVAMIIAALIITPLLGFMVDILNSDRKEQAKAQSEQEIKAALNYIAQDLQQAVFIYDNISLNGGTDGTTNPPTPYVNLLAQLPSDQIAGVTGCSNSGSDTCTPVLVFWKREIRSDVIPIGNPTPNCPSAANCDDAYVYSLVGYYLISGNNPNNTWSNQARLARFEISDGVINPTTPLVGGQPNYIINNDAGFSLFSLKGSGNLKQKMNRWTKSTTPYNDINFGNRVLVDYIDNTAHNLTNTKAAINCNVNGNKEEMVPNTATPKGFYVCIDSNKNSARVYIRGNALARIAKVSIGDQDSFYPTATIQIEGKGFLFNQ</sequence>
<protein>
    <submittedName>
        <fullName evidence="2">Hormogonium polysaccharide secretion pseudopilin HpsC</fullName>
    </submittedName>
</protein>
<name>A0AAE3GV50_9CYAN</name>
<keyword evidence="1" id="KW-1133">Transmembrane helix</keyword>
<dbReference type="NCBIfam" id="NF038304">
    <property type="entry name" value="EPS_HpsC"/>
    <property type="match status" value="1"/>
</dbReference>
<dbReference type="EMBL" id="JAMZMM010000212">
    <property type="protein sequence ID" value="MCP2730536.1"/>
    <property type="molecule type" value="Genomic_DNA"/>
</dbReference>
<accession>A0AAE3GV50</accession>
<comment type="caution">
    <text evidence="2">The sequence shown here is derived from an EMBL/GenBank/DDBJ whole genome shotgun (WGS) entry which is preliminary data.</text>
</comment>
<evidence type="ECO:0000256" key="1">
    <source>
        <dbReference type="SAM" id="Phobius"/>
    </source>
</evidence>
<reference evidence="2" key="1">
    <citation type="submission" date="2022-06" db="EMBL/GenBank/DDBJ databases">
        <title>New cyanobacteria of genus Symplocastrum in benthos of Lake Baikal.</title>
        <authorList>
            <person name="Sorokovikova E."/>
            <person name="Tikhonova I."/>
            <person name="Krasnopeev A."/>
            <person name="Evseev P."/>
            <person name="Gladkikh A."/>
            <person name="Belykh O."/>
        </authorList>
    </citation>
    <scope>NUCLEOTIDE SEQUENCE</scope>
    <source>
        <strain evidence="2">BBK-W-15</strain>
    </source>
</reference>
<feature type="transmembrane region" description="Helical" evidence="1">
    <location>
        <begin position="21"/>
        <end position="51"/>
    </location>
</feature>
<dbReference type="SUPFAM" id="SSF54523">
    <property type="entry name" value="Pili subunits"/>
    <property type="match status" value="1"/>
</dbReference>